<proteinExistence type="inferred from homology"/>
<dbReference type="PANTHER" id="PTHR10353">
    <property type="entry name" value="GLYCOSYL HYDROLASE"/>
    <property type="match status" value="1"/>
</dbReference>
<dbReference type="Proteomes" id="UP000198564">
    <property type="component" value="Unassembled WGS sequence"/>
</dbReference>
<dbReference type="GO" id="GO:0008422">
    <property type="term" value="F:beta-glucosidase activity"/>
    <property type="evidence" value="ECO:0007669"/>
    <property type="project" value="TreeGrafter"/>
</dbReference>
<reference evidence="4" key="1">
    <citation type="submission" date="2016-10" db="EMBL/GenBank/DDBJ databases">
        <authorList>
            <person name="Varghese N."/>
            <person name="Submissions S."/>
        </authorList>
    </citation>
    <scope>NUCLEOTIDE SEQUENCE [LARGE SCALE GENOMIC DNA]</scope>
    <source>
        <strain evidence="4">DSM 25751</strain>
    </source>
</reference>
<dbReference type="EMBL" id="FNYW01000010">
    <property type="protein sequence ID" value="SEI68028.1"/>
    <property type="molecule type" value="Genomic_DNA"/>
</dbReference>
<dbReference type="Pfam" id="PF00232">
    <property type="entry name" value="Glyco_hydro_1"/>
    <property type="match status" value="1"/>
</dbReference>
<keyword evidence="4" id="KW-1185">Reference proteome</keyword>
<gene>
    <name evidence="3" type="ORF">SAMN04488113_11032</name>
</gene>
<dbReference type="SUPFAM" id="SSF51445">
    <property type="entry name" value="(Trans)glycosidases"/>
    <property type="match status" value="1"/>
</dbReference>
<sequence length="114" mass="12720">MIDSKGTFPKSFLWGGAVAAHQIEGAYNRDGKGLSTADVLTAGNQKVARKITEGLEEGLYYPNHEAIDFYSNYKEDIKLFKELGLKAFRTSINWARIFPNGDDESPNEADFEVL</sequence>
<dbReference type="AlphaFoldDB" id="A0A1H6SJ95"/>
<protein>
    <submittedName>
        <fullName evidence="3">Glycosyl hydrolase family 1</fullName>
    </submittedName>
</protein>
<dbReference type="GO" id="GO:0016052">
    <property type="term" value="P:carbohydrate catabolic process"/>
    <property type="evidence" value="ECO:0007669"/>
    <property type="project" value="TreeGrafter"/>
</dbReference>
<evidence type="ECO:0000256" key="1">
    <source>
        <dbReference type="ARBA" id="ARBA00023295"/>
    </source>
</evidence>
<dbReference type="GO" id="GO:0005829">
    <property type="term" value="C:cytosol"/>
    <property type="evidence" value="ECO:0007669"/>
    <property type="project" value="TreeGrafter"/>
</dbReference>
<name>A0A1H6SJ95_9LACT</name>
<comment type="similarity">
    <text evidence="2">Belongs to the glycosyl hydrolase 1 family.</text>
</comment>
<organism evidence="3 4">
    <name type="scientific">Alkalibacterium gilvum</name>
    <dbReference type="NCBI Taxonomy" id="1130080"/>
    <lineage>
        <taxon>Bacteria</taxon>
        <taxon>Bacillati</taxon>
        <taxon>Bacillota</taxon>
        <taxon>Bacilli</taxon>
        <taxon>Lactobacillales</taxon>
        <taxon>Carnobacteriaceae</taxon>
        <taxon>Alkalibacterium</taxon>
    </lineage>
</organism>
<dbReference type="InterPro" id="IPR001360">
    <property type="entry name" value="Glyco_hydro_1"/>
</dbReference>
<dbReference type="STRING" id="1130080.SAMN04488113_11032"/>
<accession>A0A1H6SJ95</accession>
<keyword evidence="1" id="KW-0326">Glycosidase</keyword>
<dbReference type="InterPro" id="IPR033132">
    <property type="entry name" value="GH_1_N_CS"/>
</dbReference>
<dbReference type="PROSITE" id="PS00653">
    <property type="entry name" value="GLYCOSYL_HYDROL_F1_2"/>
    <property type="match status" value="1"/>
</dbReference>
<evidence type="ECO:0000313" key="3">
    <source>
        <dbReference type="EMBL" id="SEI68028.1"/>
    </source>
</evidence>
<dbReference type="InterPro" id="IPR017853">
    <property type="entry name" value="GH"/>
</dbReference>
<dbReference type="PANTHER" id="PTHR10353:SF122">
    <property type="entry name" value="6-PHOSPHO-BETA-GLUCOSIDASE ASCB-RELATED"/>
    <property type="match status" value="1"/>
</dbReference>
<evidence type="ECO:0000313" key="4">
    <source>
        <dbReference type="Proteomes" id="UP000198564"/>
    </source>
</evidence>
<keyword evidence="3" id="KW-0378">Hydrolase</keyword>
<evidence type="ECO:0000256" key="2">
    <source>
        <dbReference type="RuleBase" id="RU003690"/>
    </source>
</evidence>
<dbReference type="Gene3D" id="3.20.20.80">
    <property type="entry name" value="Glycosidases"/>
    <property type="match status" value="1"/>
</dbReference>